<comment type="caution">
    <text evidence="1">The sequence shown here is derived from an EMBL/GenBank/DDBJ whole genome shotgun (WGS) entry which is preliminary data.</text>
</comment>
<keyword evidence="2" id="KW-1185">Reference proteome</keyword>
<reference evidence="1 2" key="2">
    <citation type="submission" date="2020-06" db="EMBL/GenBank/DDBJ databases">
        <title>Complete Genome Sequence of Clostridium muelleri sp. nov. P21T, an Acid-Alcohol Producing Acetogen Isolated from Old Hay.</title>
        <authorList>
            <person name="Duncan K.E."/>
            <person name="Tanner R.S."/>
        </authorList>
    </citation>
    <scope>NUCLEOTIDE SEQUENCE [LARGE SCALE GENOMIC DNA]</scope>
    <source>
        <strain evidence="1 2">P21</strain>
    </source>
</reference>
<dbReference type="AlphaFoldDB" id="A0A7Y0EHT0"/>
<name>A0A7Y0EHT0_9CLOT</name>
<dbReference type="Proteomes" id="UP000537131">
    <property type="component" value="Unassembled WGS sequence"/>
</dbReference>
<organism evidence="1 2">
    <name type="scientific">Clostridium muellerianum</name>
    <dbReference type="NCBI Taxonomy" id="2716538"/>
    <lineage>
        <taxon>Bacteria</taxon>
        <taxon>Bacillati</taxon>
        <taxon>Bacillota</taxon>
        <taxon>Clostridia</taxon>
        <taxon>Eubacteriales</taxon>
        <taxon>Clostridiaceae</taxon>
        <taxon>Clostridium</taxon>
    </lineage>
</organism>
<sequence length="65" mass="7346">MSKFQSKAQSVNSKGVNSVAVENNLVNDSEVLVSQNNSAYYEYLRDMKNGDFNDTCDYVTSFMTF</sequence>
<proteinExistence type="predicted"/>
<dbReference type="RefSeq" id="WP_169298308.1">
    <property type="nucleotide sequence ID" value="NZ_JABBNI010000025.1"/>
</dbReference>
<gene>
    <name evidence="1" type="ORF">HBE96_13790</name>
</gene>
<dbReference type="EMBL" id="JABBNI010000025">
    <property type="protein sequence ID" value="NMM63724.1"/>
    <property type="molecule type" value="Genomic_DNA"/>
</dbReference>
<evidence type="ECO:0000313" key="1">
    <source>
        <dbReference type="EMBL" id="NMM63724.1"/>
    </source>
</evidence>
<accession>A0A7Y0EHT0</accession>
<evidence type="ECO:0000313" key="2">
    <source>
        <dbReference type="Proteomes" id="UP000537131"/>
    </source>
</evidence>
<reference evidence="1 2" key="1">
    <citation type="submission" date="2020-04" db="EMBL/GenBank/DDBJ databases">
        <authorList>
            <person name="Doyle D.A."/>
        </authorList>
    </citation>
    <scope>NUCLEOTIDE SEQUENCE [LARGE SCALE GENOMIC DNA]</scope>
    <source>
        <strain evidence="1 2">P21</strain>
    </source>
</reference>
<protein>
    <submittedName>
        <fullName evidence="1">Uncharacterized protein</fullName>
    </submittedName>
</protein>